<evidence type="ECO:0000256" key="9">
    <source>
        <dbReference type="RuleBase" id="RU000672"/>
    </source>
</evidence>
<dbReference type="Proteomes" id="UP000195402">
    <property type="component" value="Unassembled WGS sequence"/>
</dbReference>
<dbReference type="PANTHER" id="PTHR10638:SF40">
    <property type="entry name" value="PRIMARY AMINE OXIDASE 1"/>
    <property type="match status" value="1"/>
</dbReference>
<dbReference type="STRING" id="56857.A0A200QQ64"/>
<evidence type="ECO:0000256" key="5">
    <source>
        <dbReference type="ARBA" id="ARBA00023008"/>
    </source>
</evidence>
<evidence type="ECO:0000259" key="13">
    <source>
        <dbReference type="Pfam" id="PF02728"/>
    </source>
</evidence>
<keyword evidence="15" id="KW-1185">Reference proteome</keyword>
<evidence type="ECO:0000256" key="8">
    <source>
        <dbReference type="PIRSR" id="PIRSR600269-51"/>
    </source>
</evidence>
<dbReference type="InterPro" id="IPR015802">
    <property type="entry name" value="Cu_amine_oxidase_N3"/>
</dbReference>
<dbReference type="InterPro" id="IPR049948">
    <property type="entry name" value="Cu_Am_ox_TPQ-bd"/>
</dbReference>
<keyword evidence="5 9" id="KW-0186">Copper</keyword>
<dbReference type="PROSITE" id="PS01164">
    <property type="entry name" value="COPPER_AMINE_OXID_1"/>
    <property type="match status" value="1"/>
</dbReference>
<evidence type="ECO:0000259" key="12">
    <source>
        <dbReference type="Pfam" id="PF02727"/>
    </source>
</evidence>
<keyword evidence="2 9" id="KW-0479">Metal-binding</keyword>
<keyword evidence="3 7" id="KW-0801">TPQ</keyword>
<proteinExistence type="inferred from homology"/>
<dbReference type="Pfam" id="PF02727">
    <property type="entry name" value="Cu_amine_oxidN2"/>
    <property type="match status" value="1"/>
</dbReference>
<dbReference type="PANTHER" id="PTHR10638">
    <property type="entry name" value="COPPER AMINE OXIDASE"/>
    <property type="match status" value="1"/>
</dbReference>
<evidence type="ECO:0000313" key="15">
    <source>
        <dbReference type="Proteomes" id="UP000195402"/>
    </source>
</evidence>
<keyword evidence="10" id="KW-0732">Signal</keyword>
<feature type="domain" description="Copper amine oxidase N3-terminal" evidence="13">
    <location>
        <begin position="120"/>
        <end position="212"/>
    </location>
</feature>
<sequence>MAPPFLALAAFLLQLCFIATSLNHPLDPLTPQEFKQIKHIIHNSNLGFSSNNLSFHYVDFDEPEKTDVLQWLSSRNESSPLPRRAKVLAQTHDLSTHEIIVDLNSGSITSDQVHTGHGYPTFTTEEFYQTIQLPFRNSQFKLSIHRRGLNLSEVSCLPLTVGWFGELTTKRALKIVCYYRRGTDNIFARPIEGITMLVDVNLMQITDYLDRFEAPLPKAEGTNFQSSNPKPPHKFKYFQPGQQPKGQGFCIDGYSVKWANWAFHVGFNSRAGLVISTASIYDPQKRRYRNVLYKGHVSETFVPYMDPTMEWYFRTYMDLGEYGFGQTANTLEPLIDCPGNAMYLDVYMVRADGEPYKVPKVICIFERYTGEVSVRHTENYIPGKFKREARQEVNLVVRIVSTVGNYDYIQDWEFKQTGSIKVGVGLSGILEMKATSYTNNDQITEDVYGTLVAENTVAVNHDHFITYYLDMDVDGKENSFVKTKMQKMRVTDVSTPRKSYWTAVQEYVNTEADARIQLGLEPAELLIVNPNKKTKVGNNVGYRLITGSSAASLLSGDDYPQIRAAYTKYEVCVTAYNRSERWAGGFYTDQSRGDDGLAVWSAR</sequence>
<dbReference type="FunCoup" id="A0A200QQ64">
    <property type="interactions" value="81"/>
</dbReference>
<dbReference type="Pfam" id="PF02728">
    <property type="entry name" value="Cu_amine_oxidN3"/>
    <property type="match status" value="1"/>
</dbReference>
<feature type="domain" description="Copper amine oxidase catalytic" evidence="11">
    <location>
        <begin position="242"/>
        <end position="602"/>
    </location>
</feature>
<comment type="similarity">
    <text evidence="1 9">Belongs to the copper/topaquinone oxidase family.</text>
</comment>
<dbReference type="InterPro" id="IPR000269">
    <property type="entry name" value="Cu_amine_oxidase"/>
</dbReference>
<dbReference type="SUPFAM" id="SSF54416">
    <property type="entry name" value="Amine oxidase N-terminal region"/>
    <property type="match status" value="2"/>
</dbReference>
<dbReference type="InterPro" id="IPR015800">
    <property type="entry name" value="Cu_amine_oxidase_N2"/>
</dbReference>
<dbReference type="Pfam" id="PF01179">
    <property type="entry name" value="Cu_amine_oxid"/>
    <property type="match status" value="1"/>
</dbReference>
<feature type="chain" id="PRO_5012487714" description="Amine oxidase" evidence="10">
    <location>
        <begin position="22"/>
        <end position="603"/>
    </location>
</feature>
<evidence type="ECO:0000256" key="2">
    <source>
        <dbReference type="ARBA" id="ARBA00022723"/>
    </source>
</evidence>
<gene>
    <name evidence="14" type="ORF">BVC80_9013g53</name>
</gene>
<dbReference type="AlphaFoldDB" id="A0A200QQ64"/>
<feature type="modified residue" description="2',4',5'-topaquinone" evidence="8">
    <location>
        <position position="406"/>
    </location>
</feature>
<dbReference type="InterPro" id="IPR016182">
    <property type="entry name" value="Cu_amine_oxidase_N-reg"/>
</dbReference>
<evidence type="ECO:0000256" key="1">
    <source>
        <dbReference type="ARBA" id="ARBA00007983"/>
    </source>
</evidence>
<feature type="domain" description="Copper amine oxidase N2-terminal" evidence="12">
    <location>
        <begin position="24"/>
        <end position="112"/>
    </location>
</feature>
<dbReference type="Gene3D" id="3.10.450.40">
    <property type="match status" value="2"/>
</dbReference>
<comment type="caution">
    <text evidence="14">The sequence shown here is derived from an EMBL/GenBank/DDBJ whole genome shotgun (WGS) entry which is preliminary data.</text>
</comment>
<dbReference type="GO" id="GO:0048038">
    <property type="term" value="F:quinone binding"/>
    <property type="evidence" value="ECO:0007669"/>
    <property type="project" value="InterPro"/>
</dbReference>
<evidence type="ECO:0000256" key="7">
    <source>
        <dbReference type="PIRSR" id="PIRSR600269-50"/>
    </source>
</evidence>
<name>A0A200QQ64_MACCD</name>
<evidence type="ECO:0000313" key="14">
    <source>
        <dbReference type="EMBL" id="OVA12597.1"/>
    </source>
</evidence>
<feature type="active site" description="Schiff-base intermediate with substrate; via topaquinone" evidence="7">
    <location>
        <position position="406"/>
    </location>
</feature>
<dbReference type="GO" id="GO:0008131">
    <property type="term" value="F:primary methylamine oxidase activity"/>
    <property type="evidence" value="ECO:0007669"/>
    <property type="project" value="InterPro"/>
</dbReference>
<dbReference type="InterPro" id="IPR036460">
    <property type="entry name" value="Cu_amine_oxidase_C_sf"/>
</dbReference>
<accession>A0A200QQ64</accession>
<dbReference type="GO" id="GO:0009308">
    <property type="term" value="P:amine metabolic process"/>
    <property type="evidence" value="ECO:0007669"/>
    <property type="project" value="UniProtKB-UniRule"/>
</dbReference>
<evidence type="ECO:0000256" key="10">
    <source>
        <dbReference type="SAM" id="SignalP"/>
    </source>
</evidence>
<dbReference type="OrthoDB" id="5379943at2759"/>
<dbReference type="GO" id="GO:0005507">
    <property type="term" value="F:copper ion binding"/>
    <property type="evidence" value="ECO:0007669"/>
    <property type="project" value="InterPro"/>
</dbReference>
<dbReference type="EMBL" id="MVGT01001374">
    <property type="protein sequence ID" value="OVA12597.1"/>
    <property type="molecule type" value="Genomic_DNA"/>
</dbReference>
<dbReference type="EC" id="1.4.3.-" evidence="9"/>
<evidence type="ECO:0000256" key="3">
    <source>
        <dbReference type="ARBA" id="ARBA00022772"/>
    </source>
</evidence>
<reference evidence="14 15" key="1">
    <citation type="journal article" date="2017" name="Mol. Plant">
        <title>The Genome of Medicinal Plant Macleaya cordata Provides New Insights into Benzylisoquinoline Alkaloids Metabolism.</title>
        <authorList>
            <person name="Liu X."/>
            <person name="Liu Y."/>
            <person name="Huang P."/>
            <person name="Ma Y."/>
            <person name="Qing Z."/>
            <person name="Tang Q."/>
            <person name="Cao H."/>
            <person name="Cheng P."/>
            <person name="Zheng Y."/>
            <person name="Yuan Z."/>
            <person name="Zhou Y."/>
            <person name="Liu J."/>
            <person name="Tang Z."/>
            <person name="Zhuo Y."/>
            <person name="Zhang Y."/>
            <person name="Yu L."/>
            <person name="Huang J."/>
            <person name="Yang P."/>
            <person name="Peng Q."/>
            <person name="Zhang J."/>
            <person name="Jiang W."/>
            <person name="Zhang Z."/>
            <person name="Lin K."/>
            <person name="Ro D.K."/>
            <person name="Chen X."/>
            <person name="Xiong X."/>
            <person name="Shang Y."/>
            <person name="Huang S."/>
            <person name="Zeng J."/>
        </authorList>
    </citation>
    <scope>NUCLEOTIDE SEQUENCE [LARGE SCALE GENOMIC DNA]</scope>
    <source>
        <strain evidence="15">cv. BLH2017</strain>
        <tissue evidence="14">Root</tissue>
    </source>
</reference>
<protein>
    <recommendedName>
        <fullName evidence="9">Amine oxidase</fullName>
        <ecNumber evidence="9">1.4.3.-</ecNumber>
    </recommendedName>
</protein>
<dbReference type="InParanoid" id="A0A200QQ64"/>
<organism evidence="14 15">
    <name type="scientific">Macleaya cordata</name>
    <name type="common">Five-seeded plume-poppy</name>
    <name type="synonym">Bocconia cordata</name>
    <dbReference type="NCBI Taxonomy" id="56857"/>
    <lineage>
        <taxon>Eukaryota</taxon>
        <taxon>Viridiplantae</taxon>
        <taxon>Streptophyta</taxon>
        <taxon>Embryophyta</taxon>
        <taxon>Tracheophyta</taxon>
        <taxon>Spermatophyta</taxon>
        <taxon>Magnoliopsida</taxon>
        <taxon>Ranunculales</taxon>
        <taxon>Papaveraceae</taxon>
        <taxon>Papaveroideae</taxon>
        <taxon>Macleaya</taxon>
    </lineage>
</organism>
<evidence type="ECO:0000259" key="11">
    <source>
        <dbReference type="Pfam" id="PF01179"/>
    </source>
</evidence>
<comment type="cofactor">
    <cofactor evidence="9">
        <name>Cu cation</name>
        <dbReference type="ChEBI" id="CHEBI:23378"/>
    </cofactor>
    <text evidence="9">Contains 1 topaquinone per subunit.</text>
</comment>
<dbReference type="SUPFAM" id="SSF49998">
    <property type="entry name" value="Amine oxidase catalytic domain"/>
    <property type="match status" value="1"/>
</dbReference>
<comment type="PTM">
    <text evidence="8 9">Topaquinone (TPQ) is generated by copper-dependent autoxidation of a specific tyrosyl residue.</text>
</comment>
<evidence type="ECO:0000256" key="6">
    <source>
        <dbReference type="ARBA" id="ARBA00023157"/>
    </source>
</evidence>
<dbReference type="InterPro" id="IPR015798">
    <property type="entry name" value="Cu_amine_oxidase_C"/>
</dbReference>
<feature type="signal peptide" evidence="10">
    <location>
        <begin position="1"/>
        <end position="21"/>
    </location>
</feature>
<dbReference type="Gene3D" id="2.70.98.20">
    <property type="entry name" value="Copper amine oxidase, catalytic domain"/>
    <property type="match status" value="1"/>
</dbReference>
<evidence type="ECO:0000256" key="4">
    <source>
        <dbReference type="ARBA" id="ARBA00023002"/>
    </source>
</evidence>
<dbReference type="FunFam" id="3.10.450.40:FF:000012">
    <property type="entry name" value="Amine oxidase"/>
    <property type="match status" value="1"/>
</dbReference>
<feature type="active site" description="Proton acceptor" evidence="7">
    <location>
        <position position="318"/>
    </location>
</feature>
<dbReference type="OMA" id="VPHYSQM"/>
<keyword evidence="4 9" id="KW-0560">Oxidoreductase</keyword>
<keyword evidence="6" id="KW-1015">Disulfide bond</keyword>